<feature type="region of interest" description="Disordered" evidence="6">
    <location>
        <begin position="1295"/>
        <end position="1559"/>
    </location>
</feature>
<keyword evidence="4" id="KW-0539">Nucleus</keyword>
<name>G1X3Y7_ARTOA</name>
<evidence type="ECO:0000256" key="3">
    <source>
        <dbReference type="ARBA" id="ARBA00022776"/>
    </source>
</evidence>
<organism evidence="7 8">
    <name type="scientific">Arthrobotrys oligospora (strain ATCC 24927 / CBS 115.81 / DSM 1491)</name>
    <name type="common">Nematode-trapping fungus</name>
    <name type="synonym">Didymozoophaga oligospora</name>
    <dbReference type="NCBI Taxonomy" id="756982"/>
    <lineage>
        <taxon>Eukaryota</taxon>
        <taxon>Fungi</taxon>
        <taxon>Dikarya</taxon>
        <taxon>Ascomycota</taxon>
        <taxon>Pezizomycotina</taxon>
        <taxon>Orbiliomycetes</taxon>
        <taxon>Orbiliales</taxon>
        <taxon>Orbiliaceae</taxon>
        <taxon>Orbilia</taxon>
        <taxon>Orbilia oligospora</taxon>
    </lineage>
</organism>
<dbReference type="InterPro" id="IPR016024">
    <property type="entry name" value="ARM-type_fold"/>
</dbReference>
<reference evidence="7 8" key="1">
    <citation type="journal article" date="2011" name="PLoS Pathog.">
        <title>Genomic and proteomic analyses of the fungus Arthrobotrys oligospora provide insights into nematode-trap formation.</title>
        <authorList>
            <person name="Yang J."/>
            <person name="Wang L."/>
            <person name="Ji X."/>
            <person name="Feng Y."/>
            <person name="Li X."/>
            <person name="Zou C."/>
            <person name="Xu J."/>
            <person name="Ren Y."/>
            <person name="Mi Q."/>
            <person name="Wu J."/>
            <person name="Liu S."/>
            <person name="Liu Y."/>
            <person name="Huang X."/>
            <person name="Wang H."/>
            <person name="Niu X."/>
            <person name="Li J."/>
            <person name="Liang L."/>
            <person name="Luo Y."/>
            <person name="Ji K."/>
            <person name="Zhou W."/>
            <person name="Yu Z."/>
            <person name="Li G."/>
            <person name="Liu Y."/>
            <person name="Li L."/>
            <person name="Qiao M."/>
            <person name="Feng L."/>
            <person name="Zhang K.-Q."/>
        </authorList>
    </citation>
    <scope>NUCLEOTIDE SEQUENCE [LARGE SCALE GENOMIC DNA]</scope>
    <source>
        <strain evidence="8">ATCC 24927 / CBS 115.81 / DSM 1491</strain>
    </source>
</reference>
<dbReference type="OMA" id="YPPAYNM"/>
<feature type="compositionally biased region" description="Low complexity" evidence="6">
    <location>
        <begin position="534"/>
        <end position="553"/>
    </location>
</feature>
<gene>
    <name evidence="7" type="ORF">AOL_s00043g411</name>
</gene>
<dbReference type="SUPFAM" id="SSF48371">
    <property type="entry name" value="ARM repeat"/>
    <property type="match status" value="1"/>
</dbReference>
<dbReference type="GO" id="GO:0000785">
    <property type="term" value="C:chromatin"/>
    <property type="evidence" value="ECO:0007669"/>
    <property type="project" value="TreeGrafter"/>
</dbReference>
<accession>G1X3Y7</accession>
<feature type="compositionally biased region" description="Basic and acidic residues" evidence="6">
    <location>
        <begin position="1388"/>
        <end position="1398"/>
    </location>
</feature>
<dbReference type="PANTHER" id="PTHR12663">
    <property type="entry name" value="ANDROGEN INDUCED INHIBITOR OF PROLIFERATION AS3 / PDS5-RELATED"/>
    <property type="match status" value="1"/>
</dbReference>
<dbReference type="GO" id="GO:0051301">
    <property type="term" value="P:cell division"/>
    <property type="evidence" value="ECO:0007669"/>
    <property type="project" value="UniProtKB-KW"/>
</dbReference>
<evidence type="ECO:0000313" key="7">
    <source>
        <dbReference type="EMBL" id="EGX52021.1"/>
    </source>
</evidence>
<evidence type="ECO:0000256" key="1">
    <source>
        <dbReference type="ARBA" id="ARBA00004123"/>
    </source>
</evidence>
<dbReference type="STRING" id="756982.G1X3Y7"/>
<feature type="region of interest" description="Disordered" evidence="6">
    <location>
        <begin position="597"/>
        <end position="620"/>
    </location>
</feature>
<evidence type="ECO:0000256" key="5">
    <source>
        <dbReference type="ARBA" id="ARBA00023306"/>
    </source>
</evidence>
<feature type="compositionally biased region" description="Acidic residues" evidence="6">
    <location>
        <begin position="1374"/>
        <end position="1387"/>
    </location>
</feature>
<dbReference type="CDD" id="cd19953">
    <property type="entry name" value="PDS5"/>
    <property type="match status" value="1"/>
</dbReference>
<keyword evidence="2" id="KW-0132">Cell division</keyword>
<dbReference type="GO" id="GO:0005634">
    <property type="term" value="C:nucleus"/>
    <property type="evidence" value="ECO:0007669"/>
    <property type="project" value="UniProtKB-SubCell"/>
</dbReference>
<comment type="caution">
    <text evidence="7">The sequence shown here is derived from an EMBL/GenBank/DDBJ whole genome shotgun (WGS) entry which is preliminary data.</text>
</comment>
<comment type="subcellular location">
    <subcellularLocation>
        <location evidence="1">Nucleus</location>
    </subcellularLocation>
</comment>
<evidence type="ECO:0000256" key="2">
    <source>
        <dbReference type="ARBA" id="ARBA00022618"/>
    </source>
</evidence>
<feature type="compositionally biased region" description="Polar residues" evidence="6">
    <location>
        <begin position="1416"/>
        <end position="1429"/>
    </location>
</feature>
<protein>
    <recommendedName>
        <fullName evidence="9">Sister chromatid cohesion protein PDS5</fullName>
    </recommendedName>
</protein>
<keyword evidence="5" id="KW-0131">Cell cycle</keyword>
<dbReference type="OrthoDB" id="200660at2759"/>
<proteinExistence type="predicted"/>
<dbReference type="Pfam" id="PF20168">
    <property type="entry name" value="PDS5"/>
    <property type="match status" value="1"/>
</dbReference>
<evidence type="ECO:0000256" key="4">
    <source>
        <dbReference type="ARBA" id="ARBA00023242"/>
    </source>
</evidence>
<dbReference type="HOGENOM" id="CLU_002562_0_0_1"/>
<sequence>MARGAASQPSSASLQFKEPISWKTGKPIAVPHLVKRLKALHSELRSLADEPEVDLPSVDQVAKDLAATGLLHHKDESIKAFLACCLADILYLYAPDAPYTANQLREIFDLFIKTLKGLEDSESTFYQEYLYLLDRLHETQSIVLITDLPGSDALITNLFTTLFDLSANEGEKNVEYKMTDLLEQVVEEVNTLPTEVIDVLLAQMMRASPTTAENAGKKRGLGDKKSKDQTTLLGARQYPPAYNMAKTICANCVDKMSRHICQYFTDVIMDASPASRRGESPDGDPGENLNDDLKEIEKAHNLMLELYLAVPEVLSNVLPLLETEMASETADLRVQATGTVGMMATTGSLPQSYPQTWKTWLGRANDKSVAVRVQWVEAAIEILKARTDVTQILQKEIKTKLFDADERVRVAAVKKIGELDWESATNKLVSRDFEENILETLAQRTKDKKLAVREAAISVLSRLWADAYPQISLNNKVVIRELDFIPSSLLDVIYVNDKETNVILDNALYEYLLPIGDYSGKKDNKAKKSKGKESQAATQSASQSATQTGTQAESPEEELSEDEIRTRRMMVLLRCMTDSTEKFDGYNDFDTQEEANLQGKTTQEVASDRSRNPVQNAQRKEARTKLNNRARKAFFTIPKNQQTYAKAMTAFLESCEAFNGGVMETDEADIRRKLDNTIAYLAKLLPDTLRSTTDLVNFAKLHDRRCYDQIRRCYSPDSDYETVANSIFEAKKRISNNTKLGSLATASLVETMTPLLYRVSLLIYNKSHIAHMIRFSTDEDTSFGTSLNLVAHEVLREMSQSNPGVFGAHIKTLCDLIVDKAPIAPRNKGRASAREGMEVDLEGLNMEDTIKACSGFAKQYPKELPHDKKLMEALVNFSLYGTSPIAAKHAVAIIMRTSSRSDMYASDLIKKILKEWEYGSEFYLARLATLSQVVLFACREAESDPDNINRIRDIAIKEVLLRPPEGDVAVTEDDDEDDDLDRQPVPSEACQAKLLALKILINHLRAHGSDEGADGDSTRKVLAEPVYKLLNALLANNGELSKKGDTPKDDRQTLYWAGANAFIKLARIRGYEILISPSVFNRIALVAEYNSQVVRKRFVDKVKKHLAASTLSARYYTALFLLADEKQRDIKEEASSWLKARAKSHREAKDTSMETTFARLLSLLAHHPDFDRDDEDVLKQFAGYVLFYLECVVVEENLSLVYYVAQRMKSVVDGIVPDCSENLYTLSDLAQVVIRKYEDVKGWALQTWPGTLRLPMGLFKGFKDNTTSNEVARKHYLPDGFENVVDSIFKKPSNRKRKSDAFGAATPAKKRSRTTTTTPGTAKKAKGSSRPSTIKKKKKRGNDDEDEFATPGRSVERRKSGRITSFVAGKYAESEDGEEDEEDEVESGDEKMEWEKSARGAAIEEDSEQEHPKKSNGVSKSKVQTTPQSAIRLATKSKSRADLEMADSEQEEEAEASEEEEEEEEEEDNEEEGNDAEEEEEDEDEEENEPSPPPVKRGGRKQAIVPAKKAPPKKENIAKKAASPPAGTRGTRASARTRGKANGKAVISQMYIDDDDDDE</sequence>
<evidence type="ECO:0008006" key="9">
    <source>
        <dbReference type="Google" id="ProtNLM"/>
    </source>
</evidence>
<feature type="compositionally biased region" description="Acidic residues" evidence="6">
    <location>
        <begin position="1444"/>
        <end position="1489"/>
    </location>
</feature>
<feature type="region of interest" description="Disordered" evidence="6">
    <location>
        <begin position="210"/>
        <end position="230"/>
    </location>
</feature>
<dbReference type="EMBL" id="ADOT01000059">
    <property type="protein sequence ID" value="EGX52021.1"/>
    <property type="molecule type" value="Genomic_DNA"/>
</dbReference>
<dbReference type="InParanoid" id="G1X3Y7"/>
<evidence type="ECO:0000313" key="8">
    <source>
        <dbReference type="Proteomes" id="UP000008784"/>
    </source>
</evidence>
<dbReference type="Gene3D" id="1.25.10.10">
    <property type="entry name" value="Leucine-rich Repeat Variant"/>
    <property type="match status" value="1"/>
</dbReference>
<dbReference type="GO" id="GO:0007064">
    <property type="term" value="P:mitotic sister chromatid cohesion"/>
    <property type="evidence" value="ECO:0007669"/>
    <property type="project" value="InterPro"/>
</dbReference>
<dbReference type="Proteomes" id="UP000008784">
    <property type="component" value="Unassembled WGS sequence"/>
</dbReference>
<feature type="compositionally biased region" description="Basic residues" evidence="6">
    <location>
        <begin position="1323"/>
        <end position="1340"/>
    </location>
</feature>
<keyword evidence="3" id="KW-0498">Mitosis</keyword>
<dbReference type="GeneID" id="22890121"/>
<feature type="compositionally biased region" description="Low complexity" evidence="6">
    <location>
        <begin position="1519"/>
        <end position="1534"/>
    </location>
</feature>
<dbReference type="FunCoup" id="G1X3Y7">
    <property type="interactions" value="870"/>
</dbReference>
<dbReference type="PANTHER" id="PTHR12663:SF0">
    <property type="entry name" value="PRECOCIOUS DISSOCIATION OF SISTERS 5, ISOFORM A"/>
    <property type="match status" value="1"/>
</dbReference>
<dbReference type="RefSeq" id="XP_011119199.1">
    <property type="nucleotide sequence ID" value="XM_011120897.1"/>
</dbReference>
<dbReference type="InterPro" id="IPR011989">
    <property type="entry name" value="ARM-like"/>
</dbReference>
<keyword evidence="8" id="KW-1185">Reference proteome</keyword>
<dbReference type="InterPro" id="IPR039776">
    <property type="entry name" value="Pds5"/>
</dbReference>
<dbReference type="GO" id="GO:0006281">
    <property type="term" value="P:DNA repair"/>
    <property type="evidence" value="ECO:0007669"/>
    <property type="project" value="TreeGrafter"/>
</dbReference>
<feature type="region of interest" description="Disordered" evidence="6">
    <location>
        <begin position="522"/>
        <end position="563"/>
    </location>
</feature>
<evidence type="ECO:0000256" key="6">
    <source>
        <dbReference type="SAM" id="MobiDB-lite"/>
    </source>
</evidence>
<dbReference type="eggNOG" id="KOG1525">
    <property type="taxonomic scope" value="Eukaryota"/>
</dbReference>